<dbReference type="PANTHER" id="PTHR11609:SF5">
    <property type="entry name" value="PHOSPHORIBOSYLAMINOIMIDAZOLE CARBOXYLASE"/>
    <property type="match status" value="1"/>
</dbReference>
<dbReference type="Pfam" id="PF00731">
    <property type="entry name" value="AIRC"/>
    <property type="match status" value="1"/>
</dbReference>
<evidence type="ECO:0000256" key="3">
    <source>
        <dbReference type="ARBA" id="ARBA00006114"/>
    </source>
</evidence>
<dbReference type="InterPro" id="IPR013815">
    <property type="entry name" value="ATP_grasp_subdomain_1"/>
</dbReference>
<dbReference type="InterPro" id="IPR054350">
    <property type="entry name" value="PurT/PurK_preATP-grasp"/>
</dbReference>
<evidence type="ECO:0000256" key="6">
    <source>
        <dbReference type="ARBA" id="ARBA00022755"/>
    </source>
</evidence>
<dbReference type="FunFam" id="3.40.50.1970:FF:000013">
    <property type="entry name" value="Phosphoribosylaminoimidazole carboxylase"/>
    <property type="match status" value="1"/>
</dbReference>
<dbReference type="EMBL" id="JACMSC010000004">
    <property type="protein sequence ID" value="KAG6523275.1"/>
    <property type="molecule type" value="Genomic_DNA"/>
</dbReference>
<dbReference type="InterPro" id="IPR011990">
    <property type="entry name" value="TPR-like_helical_dom_sf"/>
</dbReference>
<comment type="pathway">
    <text evidence="2">Purine metabolism; IMP biosynthesis via de novo pathway; 5-amino-1-(5-phospho-D-ribosyl)imidazole-4-carboxylate from 5-amino-1-(5-phospho-D-ribosyl)imidazole (carboxylase route): step 1/1.</text>
</comment>
<evidence type="ECO:0000256" key="1">
    <source>
        <dbReference type="ARBA" id="ARBA00001244"/>
    </source>
</evidence>
<evidence type="ECO:0000313" key="14">
    <source>
        <dbReference type="Proteomes" id="UP000734854"/>
    </source>
</evidence>
<dbReference type="InterPro" id="IPR011761">
    <property type="entry name" value="ATP-grasp"/>
</dbReference>
<dbReference type="SUPFAM" id="SSF52255">
    <property type="entry name" value="N5-CAIR mutase (phosphoribosylaminoimidazole carboxylase, PurE)"/>
    <property type="match status" value="1"/>
</dbReference>
<dbReference type="InterPro" id="IPR003135">
    <property type="entry name" value="ATP-grasp_carboxylate-amine"/>
</dbReference>
<evidence type="ECO:0000256" key="2">
    <source>
        <dbReference type="ARBA" id="ARBA00004747"/>
    </source>
</evidence>
<evidence type="ECO:0000256" key="7">
    <source>
        <dbReference type="ARBA" id="ARBA00022793"/>
    </source>
</evidence>
<dbReference type="HAMAP" id="MF_01928">
    <property type="entry name" value="PurK"/>
    <property type="match status" value="1"/>
</dbReference>
<dbReference type="Gene3D" id="3.30.1490.20">
    <property type="entry name" value="ATP-grasp fold, A domain"/>
    <property type="match status" value="1"/>
</dbReference>
<dbReference type="Gene3D" id="1.25.40.10">
    <property type="entry name" value="Tetratricopeptide repeat domain"/>
    <property type="match status" value="1"/>
</dbReference>
<dbReference type="Pfam" id="PF02222">
    <property type="entry name" value="ATP-grasp"/>
    <property type="match status" value="2"/>
</dbReference>
<evidence type="ECO:0000256" key="8">
    <source>
        <dbReference type="ARBA" id="ARBA00022840"/>
    </source>
</evidence>
<comment type="catalytic activity">
    <reaction evidence="1">
        <text>5-amino-1-(5-phospho-D-ribosyl)imidazole-4-carboxylate + H(+) = 5-amino-1-(5-phospho-beta-D-ribosyl)imidazole + CO2</text>
        <dbReference type="Rhea" id="RHEA:10792"/>
        <dbReference type="ChEBI" id="CHEBI:15378"/>
        <dbReference type="ChEBI" id="CHEBI:16526"/>
        <dbReference type="ChEBI" id="CHEBI:77657"/>
        <dbReference type="ChEBI" id="CHEBI:137981"/>
        <dbReference type="EC" id="4.1.1.21"/>
    </reaction>
</comment>
<dbReference type="Gene3D" id="3.30.470.20">
    <property type="entry name" value="ATP-grasp fold, B domain"/>
    <property type="match status" value="1"/>
</dbReference>
<accession>A0A8J5LNQ9</accession>
<dbReference type="Gene3D" id="3.40.50.20">
    <property type="match status" value="1"/>
</dbReference>
<dbReference type="PANTHER" id="PTHR11609">
    <property type="entry name" value="PURINE BIOSYNTHESIS PROTEIN 6/7, PUR6/7"/>
    <property type="match status" value="1"/>
</dbReference>
<dbReference type="InterPro" id="IPR033891">
    <property type="entry name" value="TTC38"/>
</dbReference>
<name>A0A8J5LNQ9_ZINOF</name>
<evidence type="ECO:0000256" key="10">
    <source>
        <dbReference type="ARBA" id="ARBA00031607"/>
    </source>
</evidence>
<comment type="similarity">
    <text evidence="3">In the C-terminal section; belongs to the AIR carboxylase family. Class I subfamily.</text>
</comment>
<dbReference type="SUPFAM" id="SSF48452">
    <property type="entry name" value="TPR-like"/>
    <property type="match status" value="1"/>
</dbReference>
<dbReference type="GO" id="GO:0046872">
    <property type="term" value="F:metal ion binding"/>
    <property type="evidence" value="ECO:0007669"/>
    <property type="project" value="InterPro"/>
</dbReference>
<dbReference type="GO" id="GO:0006189">
    <property type="term" value="P:'de novo' IMP biosynthetic process"/>
    <property type="evidence" value="ECO:0007669"/>
    <property type="project" value="UniProtKB-UniPathway"/>
</dbReference>
<keyword evidence="14" id="KW-1185">Reference proteome</keyword>
<proteinExistence type="inferred from homology"/>
<evidence type="ECO:0000313" key="13">
    <source>
        <dbReference type="EMBL" id="KAG6523275.1"/>
    </source>
</evidence>
<dbReference type="UniPathway" id="UPA00074">
    <property type="reaction ID" value="UER00130"/>
</dbReference>
<dbReference type="GO" id="GO:0004638">
    <property type="term" value="F:phosphoribosylaminoimidazole carboxylase activity"/>
    <property type="evidence" value="ECO:0007669"/>
    <property type="project" value="UniProtKB-EC"/>
</dbReference>
<evidence type="ECO:0000256" key="5">
    <source>
        <dbReference type="ARBA" id="ARBA00022741"/>
    </source>
</evidence>
<evidence type="ECO:0000256" key="11">
    <source>
        <dbReference type="PROSITE-ProRule" id="PRU00409"/>
    </source>
</evidence>
<dbReference type="HAMAP" id="MF_01929">
    <property type="entry name" value="PurE_classI"/>
    <property type="match status" value="1"/>
</dbReference>
<dbReference type="InterPro" id="IPR033747">
    <property type="entry name" value="PurE_ClassI"/>
</dbReference>
<dbReference type="GO" id="GO:0009507">
    <property type="term" value="C:chloroplast"/>
    <property type="evidence" value="ECO:0007669"/>
    <property type="project" value="TreeGrafter"/>
</dbReference>
<dbReference type="SUPFAM" id="SSF52440">
    <property type="entry name" value="PreATP-grasp domain"/>
    <property type="match status" value="1"/>
</dbReference>
<keyword evidence="9" id="KW-0456">Lyase</keyword>
<reference evidence="13 14" key="1">
    <citation type="submission" date="2020-08" db="EMBL/GenBank/DDBJ databases">
        <title>Plant Genome Project.</title>
        <authorList>
            <person name="Zhang R.-G."/>
        </authorList>
    </citation>
    <scope>NUCLEOTIDE SEQUENCE [LARGE SCALE GENOMIC DNA]</scope>
    <source>
        <tissue evidence="13">Rhizome</tissue>
    </source>
</reference>
<dbReference type="SMART" id="SM01001">
    <property type="entry name" value="AIRC"/>
    <property type="match status" value="1"/>
</dbReference>
<dbReference type="InterPro" id="IPR000031">
    <property type="entry name" value="PurE_dom"/>
</dbReference>
<keyword evidence="7" id="KW-0210">Decarboxylase</keyword>
<sequence length="1055" mass="116552">MTPFLSSTLAQPPHLPLALIPLVFSSHKPVRTASGACIDAIDAYYVQVLAYGRDRAVILRAVTHDRSCTLANALAAHFVATKKPQEASRLLHAANASLGNATPYERAVVAAISCLVGDKKDEDLALNRHIELLKEFPKDMLSLKRAQILCFYLGRPVVSLNIVQQVLVHNEGLSYIYGMLSFPLLELGRMTEAEEAARKGLSINSCDFWSQHNLCHVLQNDCRFKEATSFMEACSSSWDSCSSFMYTHNWWHVAVCYLEGDSPLNRVLEVYDENIWKGLLRIDAEPVEVYINALGLLLRIYLRGHTHDIVDRLKLLTSALKDQSIWHVEWLLDILALWALACTKETNRAEDLLHSIKSRFSTWSSQKQKSMQAAVQFALSFEYDHLTARLIQLAEAIYEYGRSNFFKVFDLLGPNFDAINFKMIGASDEQLDVFNEVWYIVLLNSGQVPKAIEALKKQVSKRPGAPFLWRLLEKAYSIEGMPDQFLAAEKAKTLGAAYFRHDEITVRGVSDTIVGVLGGGQLGRMLCQAASQMAVKVVTLDPLESCPASSIAYEHVVGKFDDGETVCEFAKRCGVLTVEIEHVDAVTLEKLELQGVDCQPKASTIRIIQDKYLQKVHFSQYGIPLPDFLEIHNLADVEKAGELFGYPLMIKSKRLAYDGRGNAVAYSKEEVPSLELSVIVARARDHSIRCFPVVETIHRDNICHIVESPADVPDKIKKLAVEIAQKAIGSLEGAGVFAVELFLTKDKQVLLNEVAPRPHNSGHHTIESCYTSQYEQHLRAILGLPLGDPSMKTPAAIMYNILGEDEGNSGFYLAHQLIAKALNLPGVSVHWYDKPEIRKQRKMGHITIVGPSKSSVKARLDSLLERETSGSHDFVTPRVGIIMGSNSDLPTMKDAAVVLKSFGVPYEVTIVSAHRTPDRMFTYASSAKERGIQIIIAGAGGAAHLPGMVASLTSLPVIGVPIKASSLDGIDSLLSIVQITDFIFTIVVKMPKGIPVATVAIGNAANAALLAVRILAASDSNLSDRVIKYQNELRDTVLAKATKLEAEGWERYLNE</sequence>
<dbReference type="CDD" id="cd05804">
    <property type="entry name" value="StaR_like"/>
    <property type="match status" value="1"/>
</dbReference>
<dbReference type="InterPro" id="IPR016185">
    <property type="entry name" value="PreATP-grasp_dom_sf"/>
</dbReference>
<dbReference type="SUPFAM" id="SSF56059">
    <property type="entry name" value="Glutathione synthetase ATP-binding domain-like"/>
    <property type="match status" value="1"/>
</dbReference>
<dbReference type="Proteomes" id="UP000734854">
    <property type="component" value="Unassembled WGS sequence"/>
</dbReference>
<dbReference type="NCBIfam" id="TIGR01162">
    <property type="entry name" value="purE"/>
    <property type="match status" value="1"/>
</dbReference>
<dbReference type="Pfam" id="PF17769">
    <property type="entry name" value="PurK_C"/>
    <property type="match status" value="1"/>
</dbReference>
<evidence type="ECO:0000256" key="4">
    <source>
        <dbReference type="ARBA" id="ARBA00012329"/>
    </source>
</evidence>
<dbReference type="EC" id="4.1.1.21" evidence="4"/>
<protein>
    <recommendedName>
        <fullName evidence="4">phosphoribosylaminoimidazole carboxylase</fullName>
        <ecNumber evidence="4">4.1.1.21</ecNumber>
    </recommendedName>
    <alternativeName>
        <fullName evidence="10">AIR carboxylase</fullName>
    </alternativeName>
</protein>
<evidence type="ECO:0000259" key="12">
    <source>
        <dbReference type="PROSITE" id="PS50975"/>
    </source>
</evidence>
<dbReference type="Pfam" id="PF22660">
    <property type="entry name" value="RS_preATP-grasp-like"/>
    <property type="match status" value="1"/>
</dbReference>
<organism evidence="13 14">
    <name type="scientific">Zingiber officinale</name>
    <name type="common">Ginger</name>
    <name type="synonym">Amomum zingiber</name>
    <dbReference type="NCBI Taxonomy" id="94328"/>
    <lineage>
        <taxon>Eukaryota</taxon>
        <taxon>Viridiplantae</taxon>
        <taxon>Streptophyta</taxon>
        <taxon>Embryophyta</taxon>
        <taxon>Tracheophyta</taxon>
        <taxon>Spermatophyta</taxon>
        <taxon>Magnoliopsida</taxon>
        <taxon>Liliopsida</taxon>
        <taxon>Zingiberales</taxon>
        <taxon>Zingiberaceae</taxon>
        <taxon>Zingiber</taxon>
    </lineage>
</organism>
<dbReference type="PROSITE" id="PS50975">
    <property type="entry name" value="ATP_GRASP"/>
    <property type="match status" value="1"/>
</dbReference>
<gene>
    <name evidence="13" type="ORF">ZIOFF_013131</name>
</gene>
<feature type="domain" description="ATP-grasp" evidence="12">
    <location>
        <begin position="588"/>
        <end position="782"/>
    </location>
</feature>
<comment type="caution">
    <text evidence="13">The sequence shown here is derived from an EMBL/GenBank/DDBJ whole genome shotgun (WGS) entry which is preliminary data.</text>
</comment>
<dbReference type="AlphaFoldDB" id="A0A8J5LNQ9"/>
<dbReference type="GO" id="GO:0005524">
    <property type="term" value="F:ATP binding"/>
    <property type="evidence" value="ECO:0007669"/>
    <property type="project" value="UniProtKB-UniRule"/>
</dbReference>
<dbReference type="FunFam" id="3.30.470.20:FF:000037">
    <property type="entry name" value="Phosphoribosylaminoimidazole carboxylase, chloroplastic"/>
    <property type="match status" value="1"/>
</dbReference>
<dbReference type="InterPro" id="IPR040686">
    <property type="entry name" value="PurK_C"/>
</dbReference>
<keyword evidence="6" id="KW-0658">Purine biosynthesis</keyword>
<evidence type="ECO:0000256" key="9">
    <source>
        <dbReference type="ARBA" id="ARBA00023239"/>
    </source>
</evidence>
<keyword evidence="5 11" id="KW-0547">Nucleotide-binding</keyword>
<dbReference type="NCBIfam" id="TIGR01161">
    <property type="entry name" value="purK"/>
    <property type="match status" value="1"/>
</dbReference>
<dbReference type="Gene3D" id="3.40.50.1970">
    <property type="match status" value="1"/>
</dbReference>
<dbReference type="InterPro" id="IPR011054">
    <property type="entry name" value="Rudment_hybrid_motif"/>
</dbReference>
<dbReference type="SUPFAM" id="SSF51246">
    <property type="entry name" value="Rudiment single hybrid motif"/>
    <property type="match status" value="1"/>
</dbReference>
<keyword evidence="8 11" id="KW-0067">ATP-binding</keyword>
<dbReference type="InterPro" id="IPR005875">
    <property type="entry name" value="PurK"/>
</dbReference>